<proteinExistence type="predicted"/>
<accession>A0A543FA48</accession>
<dbReference type="AlphaFoldDB" id="A0A543FA48"/>
<dbReference type="OrthoDB" id="3387194at2"/>
<sequence length="90" mass="10012">MAGNEEFENLSSKELHDRAVKLAVRRGDIKYLWRLLTRIPAAEAAAGNVGESEADIKFVLPLIDDYIHAGDGAVAEQLRPFYLDYLVAHS</sequence>
<protein>
    <submittedName>
        <fullName evidence="1">Uncharacterized protein</fullName>
    </submittedName>
</protein>
<dbReference type="RefSeq" id="WP_141808908.1">
    <property type="nucleotide sequence ID" value="NZ_VFPG01000001.1"/>
</dbReference>
<dbReference type="Proteomes" id="UP000316331">
    <property type="component" value="Unassembled WGS sequence"/>
</dbReference>
<keyword evidence="2" id="KW-1185">Reference proteome</keyword>
<reference evidence="1 2" key="1">
    <citation type="submission" date="2019-06" db="EMBL/GenBank/DDBJ databases">
        <title>Sequencing the genomes of 1000 actinobacteria strains.</title>
        <authorList>
            <person name="Klenk H.-P."/>
        </authorList>
    </citation>
    <scope>NUCLEOTIDE SEQUENCE [LARGE SCALE GENOMIC DNA]</scope>
    <source>
        <strain evidence="1 2">DSM 103495</strain>
    </source>
</reference>
<dbReference type="EMBL" id="VFPG01000001">
    <property type="protein sequence ID" value="TQM30660.1"/>
    <property type="molecule type" value="Genomic_DNA"/>
</dbReference>
<gene>
    <name evidence="1" type="ORF">FB390_2294</name>
</gene>
<organism evidence="1 2">
    <name type="scientific">Nocardia bhagyanarayanae</name>
    <dbReference type="NCBI Taxonomy" id="1215925"/>
    <lineage>
        <taxon>Bacteria</taxon>
        <taxon>Bacillati</taxon>
        <taxon>Actinomycetota</taxon>
        <taxon>Actinomycetes</taxon>
        <taxon>Mycobacteriales</taxon>
        <taxon>Nocardiaceae</taxon>
        <taxon>Nocardia</taxon>
    </lineage>
</organism>
<evidence type="ECO:0000313" key="1">
    <source>
        <dbReference type="EMBL" id="TQM30660.1"/>
    </source>
</evidence>
<comment type="caution">
    <text evidence="1">The sequence shown here is derived from an EMBL/GenBank/DDBJ whole genome shotgun (WGS) entry which is preliminary data.</text>
</comment>
<evidence type="ECO:0000313" key="2">
    <source>
        <dbReference type="Proteomes" id="UP000316331"/>
    </source>
</evidence>
<name>A0A543FA48_9NOCA</name>